<organism evidence="18">
    <name type="scientific">Aceria tosichella</name>
    <name type="common">wheat curl mite</name>
    <dbReference type="NCBI Taxonomy" id="561515"/>
    <lineage>
        <taxon>Eukaryota</taxon>
        <taxon>Metazoa</taxon>
        <taxon>Ecdysozoa</taxon>
        <taxon>Arthropoda</taxon>
        <taxon>Chelicerata</taxon>
        <taxon>Arachnida</taxon>
        <taxon>Acari</taxon>
        <taxon>Acariformes</taxon>
        <taxon>Trombidiformes</taxon>
        <taxon>Prostigmata</taxon>
        <taxon>Eupodina</taxon>
        <taxon>Eriophyoidea</taxon>
        <taxon>Eriophyidae</taxon>
        <taxon>Eriophyinae</taxon>
        <taxon>Aceriini</taxon>
        <taxon>Aceria</taxon>
    </lineage>
</organism>
<evidence type="ECO:0000313" key="18">
    <source>
        <dbReference type="EMBL" id="MDE47294.1"/>
    </source>
</evidence>
<accession>A0A6G1S9W5</accession>
<evidence type="ECO:0000256" key="5">
    <source>
        <dbReference type="ARBA" id="ARBA00014741"/>
    </source>
</evidence>
<dbReference type="Pfam" id="PF01557">
    <property type="entry name" value="FAA_hydrolase"/>
    <property type="match status" value="1"/>
</dbReference>
<evidence type="ECO:0000256" key="2">
    <source>
        <dbReference type="ARBA" id="ARBA00004782"/>
    </source>
</evidence>
<feature type="domain" description="Fumarylacetoacetase N-terminal" evidence="17">
    <location>
        <begin position="15"/>
        <end position="119"/>
    </location>
</feature>
<comment type="cofactor">
    <cofactor evidence="15">
        <name>Mg(2+)</name>
        <dbReference type="ChEBI" id="CHEBI:18420"/>
    </cofactor>
    <cofactor evidence="15">
        <name>Ca(2+)</name>
        <dbReference type="ChEBI" id="CHEBI:29108"/>
    </cofactor>
</comment>
<dbReference type="PANTHER" id="PTHR43069">
    <property type="entry name" value="FUMARYLACETOACETASE"/>
    <property type="match status" value="1"/>
</dbReference>
<dbReference type="GO" id="GO:0004334">
    <property type="term" value="F:fumarylacetoacetase activity"/>
    <property type="evidence" value="ECO:0007669"/>
    <property type="project" value="UniProtKB-UniRule"/>
</dbReference>
<dbReference type="SUPFAM" id="SSF63433">
    <property type="entry name" value="Fumarylacetoacetate hydrolase, FAH, N-terminal domain"/>
    <property type="match status" value="1"/>
</dbReference>
<evidence type="ECO:0000256" key="15">
    <source>
        <dbReference type="RuleBase" id="RU366008"/>
    </source>
</evidence>
<dbReference type="InterPro" id="IPR036462">
    <property type="entry name" value="Fumarylacetoacetase_N_sf"/>
</dbReference>
<dbReference type="FunFam" id="3.90.850.10:FF:000004">
    <property type="entry name" value="Fumarylacetoacetase"/>
    <property type="match status" value="1"/>
</dbReference>
<feature type="binding site" evidence="13">
    <location>
        <position position="143"/>
    </location>
    <ligand>
        <name>substrate</name>
    </ligand>
</feature>
<evidence type="ECO:0000259" key="17">
    <source>
        <dbReference type="Pfam" id="PF09298"/>
    </source>
</evidence>
<dbReference type="UniPathway" id="UPA00139">
    <property type="reaction ID" value="UER00341"/>
</dbReference>
<dbReference type="GO" id="GO:1902000">
    <property type="term" value="P:homogentisate catabolic process"/>
    <property type="evidence" value="ECO:0007669"/>
    <property type="project" value="TreeGrafter"/>
</dbReference>
<feature type="binding site" evidence="14">
    <location>
        <position position="127"/>
    </location>
    <ligand>
        <name>Ca(2+)</name>
        <dbReference type="ChEBI" id="CHEBI:29108"/>
    </ligand>
</feature>
<reference evidence="18" key="1">
    <citation type="submission" date="2018-10" db="EMBL/GenBank/DDBJ databases">
        <title>Transcriptome assembly of Aceria tosichella (Wheat curl mite) Type 2.</title>
        <authorList>
            <person name="Scully E.D."/>
            <person name="Geib S.M."/>
            <person name="Palmer N.A."/>
            <person name="Gupta A.K."/>
            <person name="Sarath G."/>
            <person name="Tatineni S."/>
        </authorList>
    </citation>
    <scope>NUCLEOTIDE SEQUENCE</scope>
    <source>
        <strain evidence="18">LincolnNE</strain>
    </source>
</reference>
<dbReference type="InterPro" id="IPR015377">
    <property type="entry name" value="Fumarylacetoacetase_N"/>
</dbReference>
<evidence type="ECO:0000256" key="10">
    <source>
        <dbReference type="ARBA" id="ARBA00022878"/>
    </source>
</evidence>
<feature type="binding site" evidence="14">
    <location>
        <position position="255"/>
    </location>
    <ligand>
        <name>Mg(2+)</name>
        <dbReference type="ChEBI" id="CHEBI:18420"/>
    </ligand>
</feature>
<dbReference type="Pfam" id="PF09298">
    <property type="entry name" value="FAA_hydrolase_N"/>
    <property type="match status" value="1"/>
</dbReference>
<evidence type="ECO:0000256" key="12">
    <source>
        <dbReference type="PIRSR" id="PIRSR605959-1"/>
    </source>
</evidence>
<evidence type="ECO:0000256" key="14">
    <source>
        <dbReference type="PIRSR" id="PIRSR605959-3"/>
    </source>
</evidence>
<evidence type="ECO:0000256" key="4">
    <source>
        <dbReference type="ARBA" id="ARBA00012094"/>
    </source>
</evidence>
<feature type="binding site" evidence="13">
    <location>
        <position position="242"/>
    </location>
    <ligand>
        <name>substrate</name>
    </ligand>
</feature>
<dbReference type="GO" id="GO:0006559">
    <property type="term" value="P:L-phenylalanine catabolic process"/>
    <property type="evidence" value="ECO:0007669"/>
    <property type="project" value="UniProtKB-UniRule"/>
</dbReference>
<keyword evidence="7 15" id="KW-0378">Hydrolase</keyword>
<keyword evidence="10 15" id="KW-0828">Tyrosine catabolism</keyword>
<proteinExistence type="inferred from homology"/>
<dbReference type="EMBL" id="GGYP01002523">
    <property type="protein sequence ID" value="MDE47294.1"/>
    <property type="molecule type" value="Transcribed_RNA"/>
</dbReference>
<dbReference type="InterPro" id="IPR005959">
    <property type="entry name" value="Fumarylacetoacetase"/>
</dbReference>
<dbReference type="NCBIfam" id="TIGR01266">
    <property type="entry name" value="fum_ac_acetase"/>
    <property type="match status" value="1"/>
</dbReference>
<comment type="pathway">
    <text evidence="2 15">Amino-acid degradation; L-phenylalanine degradation; acetoacetate and fumarate from L-phenylalanine: step 6/6.</text>
</comment>
<dbReference type="Gene3D" id="3.90.850.10">
    <property type="entry name" value="Fumarylacetoacetase-like, C-terminal domain"/>
    <property type="match status" value="1"/>
</dbReference>
<dbReference type="GO" id="GO:0006572">
    <property type="term" value="P:L-tyrosine catabolic process"/>
    <property type="evidence" value="ECO:0007669"/>
    <property type="project" value="UniProtKB-UniRule"/>
</dbReference>
<evidence type="ECO:0000256" key="7">
    <source>
        <dbReference type="ARBA" id="ARBA00022801"/>
    </source>
</evidence>
<evidence type="ECO:0000256" key="13">
    <source>
        <dbReference type="PIRSR" id="PIRSR605959-2"/>
    </source>
</evidence>
<feature type="binding site" evidence="14">
    <location>
        <position position="200"/>
    </location>
    <ligand>
        <name>Ca(2+)</name>
        <dbReference type="ChEBI" id="CHEBI:29108"/>
    </ligand>
</feature>
<dbReference type="AlphaFoldDB" id="A0A6G1S9W5"/>
<feature type="active site" description="Proton acceptor" evidence="12">
    <location>
        <position position="134"/>
    </location>
</feature>
<name>A0A6G1S9W5_9ACAR</name>
<feature type="binding site" evidence="13">
    <location>
        <position position="129"/>
    </location>
    <ligand>
        <name>substrate</name>
    </ligand>
</feature>
<evidence type="ECO:0000256" key="9">
    <source>
        <dbReference type="ARBA" id="ARBA00022842"/>
    </source>
</evidence>
<dbReference type="PANTHER" id="PTHR43069:SF2">
    <property type="entry name" value="FUMARYLACETOACETASE"/>
    <property type="match status" value="1"/>
</dbReference>
<dbReference type="GO" id="GO:0046872">
    <property type="term" value="F:metal ion binding"/>
    <property type="evidence" value="ECO:0007669"/>
    <property type="project" value="UniProtKB-UniRule"/>
</dbReference>
<sequence length="432" mass="49072">MSFVEVPEDHDFSYHNLPYGIFSTLNNQRRRPGVAIGDYVLDLLAVKHYFTGPLMKEIAEEVFSQSTLNDFMALTPDHWHETREYLKALLSKDTPFLRDDKELRNQALHPMKDVEMHLPAKIGDYTDFYVSIYHAKNIGLMMRGPGNELMPNYRHLPVAYHGRASSIIVSGTPVARPSGQMCPPNSEQPVFGPSKALDFELEMGIFIGGKTNMVGQPIRMSDAEKNLFGMVLMNDWSARDVQRWEYQPLGPFLSKNFATTISPWIVTFEALANFKTDNFKQEFEPLPYLRHSDKFNFDINLEVLYKPSQLTESKVICKSNYKYLYWSAKQMLAHHTVTGCNLNPGDMFGTGTISGPDDGSYGSLMELAWRGTKPIKFDESITRTYIEDGDEVIFRGHCQGKNYRVGFGECTGLVLPSKLLQSRPSIVISESK</sequence>
<keyword evidence="11 15" id="KW-0585">Phenylalanine catabolism</keyword>
<evidence type="ECO:0000259" key="16">
    <source>
        <dbReference type="Pfam" id="PF01557"/>
    </source>
</evidence>
<feature type="binding site" evidence="13">
    <location>
        <position position="246"/>
    </location>
    <ligand>
        <name>substrate</name>
    </ligand>
</feature>
<feature type="binding site" evidence="14">
    <location>
        <position position="235"/>
    </location>
    <ligand>
        <name>Mg(2+)</name>
        <dbReference type="ChEBI" id="CHEBI:18420"/>
    </ligand>
</feature>
<dbReference type="EC" id="3.7.1.2" evidence="4 15"/>
<dbReference type="InterPro" id="IPR011234">
    <property type="entry name" value="Fumarylacetoacetase-like_C"/>
</dbReference>
<comment type="similarity">
    <text evidence="3 15">Belongs to the FAH family.</text>
</comment>
<dbReference type="InterPro" id="IPR036663">
    <property type="entry name" value="Fumarylacetoacetase_C_sf"/>
</dbReference>
<dbReference type="FunFam" id="2.30.30.230:FF:000001">
    <property type="entry name" value="Fumarylacetoacetase"/>
    <property type="match status" value="1"/>
</dbReference>
<keyword evidence="8 14" id="KW-0106">Calcium</keyword>
<feature type="binding site" evidence="13">
    <location>
        <position position="352"/>
    </location>
    <ligand>
        <name>substrate</name>
    </ligand>
</feature>
<dbReference type="Gene3D" id="2.30.30.230">
    <property type="entry name" value="Fumarylacetoacetase, N-terminal domain"/>
    <property type="match status" value="1"/>
</dbReference>
<feature type="binding site" evidence="14">
    <location>
        <position position="235"/>
    </location>
    <ligand>
        <name>Ca(2+)</name>
        <dbReference type="ChEBI" id="CHEBI:29108"/>
    </ligand>
</feature>
<feature type="binding site" evidence="14">
    <location>
        <position position="259"/>
    </location>
    <ligand>
        <name>Mg(2+)</name>
        <dbReference type="ChEBI" id="CHEBI:18420"/>
    </ligand>
</feature>
<comment type="catalytic activity">
    <reaction evidence="1 15">
        <text>4-fumarylacetoacetate + H2O = acetoacetate + fumarate + H(+)</text>
        <dbReference type="Rhea" id="RHEA:10244"/>
        <dbReference type="ChEBI" id="CHEBI:13705"/>
        <dbReference type="ChEBI" id="CHEBI:15377"/>
        <dbReference type="ChEBI" id="CHEBI:15378"/>
        <dbReference type="ChEBI" id="CHEBI:18034"/>
        <dbReference type="ChEBI" id="CHEBI:29806"/>
        <dbReference type="EC" id="3.7.1.2"/>
    </reaction>
</comment>
<evidence type="ECO:0000256" key="1">
    <source>
        <dbReference type="ARBA" id="ARBA00000353"/>
    </source>
</evidence>
<feature type="domain" description="Fumarylacetoacetase-like C-terminal" evidence="16">
    <location>
        <begin position="153"/>
        <end position="394"/>
    </location>
</feature>
<evidence type="ECO:0000256" key="11">
    <source>
        <dbReference type="ARBA" id="ARBA00023232"/>
    </source>
</evidence>
<protein>
    <recommendedName>
        <fullName evidence="5 15">Fumarylacetoacetase</fullName>
        <ecNumber evidence="4 15">3.7.1.2</ecNumber>
    </recommendedName>
    <alternativeName>
        <fullName evidence="15">Fumarylacetoacetate hydrolase</fullName>
    </alternativeName>
</protein>
<evidence type="ECO:0000256" key="8">
    <source>
        <dbReference type="ARBA" id="ARBA00022837"/>
    </source>
</evidence>
<keyword evidence="9 14" id="KW-0460">Magnesium</keyword>
<evidence type="ECO:0000256" key="3">
    <source>
        <dbReference type="ARBA" id="ARBA00010211"/>
    </source>
</evidence>
<keyword evidence="6 14" id="KW-0479">Metal-binding</keyword>
<gene>
    <name evidence="18" type="primary">Fah</name>
    <name evidence="18" type="ORF">g.15853</name>
</gene>
<feature type="binding site" evidence="14">
    <location>
        <position position="202"/>
    </location>
    <ligand>
        <name>Ca(2+)</name>
        <dbReference type="ChEBI" id="CHEBI:29108"/>
    </ligand>
</feature>
<dbReference type="SUPFAM" id="SSF56529">
    <property type="entry name" value="FAH"/>
    <property type="match status" value="1"/>
</dbReference>
<evidence type="ECO:0000256" key="6">
    <source>
        <dbReference type="ARBA" id="ARBA00022723"/>
    </source>
</evidence>